<evidence type="ECO:0000256" key="10">
    <source>
        <dbReference type="RuleBase" id="RU363032"/>
    </source>
</evidence>
<keyword evidence="9 10" id="KW-0472">Membrane</keyword>
<evidence type="ECO:0000256" key="4">
    <source>
        <dbReference type="ARBA" id="ARBA00022448"/>
    </source>
</evidence>
<keyword evidence="7 10" id="KW-0812">Transmembrane</keyword>
<feature type="transmembrane region" description="Helical" evidence="10">
    <location>
        <begin position="12"/>
        <end position="33"/>
    </location>
</feature>
<feature type="transmembrane region" description="Helical" evidence="10">
    <location>
        <begin position="85"/>
        <end position="103"/>
    </location>
</feature>
<sequence length="223" mass="24068">MILDAIGLTLRLAGTTTLLLLLICLPLAAWLASTRSRAKPWIESLVALPLVLPPTVLGFYLLLIMSPNSRIGAAWVELFGQSLAFSFWGLVIGSMAYSLPFVVQPLQRTFEGQGPLIAEAAHTLGAHPWQTFWAIRLPLAMPGLIAASVLGFTHTVGEFGVVLMIGGNIPGQTQVLSILLFDQVESLNYALAHQLAAGLVLSSLLVLFCLYRWNHQSVVRIGG</sequence>
<dbReference type="CDD" id="cd06261">
    <property type="entry name" value="TM_PBP2"/>
    <property type="match status" value="1"/>
</dbReference>
<comment type="function">
    <text evidence="1 11">Part of the binding-protein-dependent transport system for molybdenum; probably responsible for the translocation of the substrate across the membrane.</text>
</comment>
<feature type="transmembrane region" description="Helical" evidence="10">
    <location>
        <begin position="189"/>
        <end position="211"/>
    </location>
</feature>
<evidence type="ECO:0000259" key="12">
    <source>
        <dbReference type="PROSITE" id="PS50928"/>
    </source>
</evidence>
<comment type="similarity">
    <text evidence="3 11">Belongs to the binding-protein-dependent transport system permease family. CysTW subfamily.</text>
</comment>
<keyword evidence="14" id="KW-1185">Reference proteome</keyword>
<evidence type="ECO:0000256" key="8">
    <source>
        <dbReference type="ARBA" id="ARBA00022989"/>
    </source>
</evidence>
<evidence type="ECO:0000313" key="13">
    <source>
        <dbReference type="EMBL" id="ATX76252.1"/>
    </source>
</evidence>
<reference evidence="13 14" key="1">
    <citation type="journal article" date="2017" name="Environ. Microbiol.">
        <title>Genomic and physiological analyses of 'Reinekea forsetii' reveal a versatile opportunistic lifestyle during spring algae blooms.</title>
        <authorList>
            <person name="Avci B."/>
            <person name="Hahnke R.L."/>
            <person name="Chafee M."/>
            <person name="Fischer T."/>
            <person name="Gruber-Vodicka H."/>
            <person name="Tegetmeyer H.E."/>
            <person name="Harder J."/>
            <person name="Fuchs B.M."/>
            <person name="Amann R.I."/>
            <person name="Teeling H."/>
        </authorList>
    </citation>
    <scope>NUCLEOTIDE SEQUENCE [LARGE SCALE GENOMIC DNA]</scope>
    <source>
        <strain evidence="13 14">Hel1_31_D35</strain>
    </source>
</reference>
<organism evidence="13 14">
    <name type="scientific">Reinekea forsetii</name>
    <dbReference type="NCBI Taxonomy" id="1336806"/>
    <lineage>
        <taxon>Bacteria</taxon>
        <taxon>Pseudomonadati</taxon>
        <taxon>Pseudomonadota</taxon>
        <taxon>Gammaproteobacteria</taxon>
        <taxon>Oceanospirillales</taxon>
        <taxon>Saccharospirillaceae</taxon>
        <taxon>Reinekea</taxon>
    </lineage>
</organism>
<evidence type="ECO:0000256" key="7">
    <source>
        <dbReference type="ARBA" id="ARBA00022692"/>
    </source>
</evidence>
<keyword evidence="4 10" id="KW-0813">Transport</keyword>
<accession>A0A2K8KNL0</accession>
<evidence type="ECO:0000256" key="3">
    <source>
        <dbReference type="ARBA" id="ARBA00007069"/>
    </source>
</evidence>
<keyword evidence="8 10" id="KW-1133">Transmembrane helix</keyword>
<gene>
    <name evidence="13" type="primary">modB</name>
    <name evidence="13" type="ORF">REIFOR_01103</name>
</gene>
<dbReference type="NCBIfam" id="TIGR02141">
    <property type="entry name" value="modB_ABC"/>
    <property type="match status" value="1"/>
</dbReference>
<comment type="caution">
    <text evidence="11">Lacks conserved residue(s) required for the propagation of feature annotation.</text>
</comment>
<dbReference type="AlphaFoldDB" id="A0A2K8KNL0"/>
<proteinExistence type="inferred from homology"/>
<dbReference type="GO" id="GO:0005886">
    <property type="term" value="C:plasma membrane"/>
    <property type="evidence" value="ECO:0007669"/>
    <property type="project" value="UniProtKB-SubCell"/>
</dbReference>
<evidence type="ECO:0000256" key="9">
    <source>
        <dbReference type="ARBA" id="ARBA00023136"/>
    </source>
</evidence>
<keyword evidence="11" id="KW-0997">Cell inner membrane</keyword>
<dbReference type="SUPFAM" id="SSF161098">
    <property type="entry name" value="MetI-like"/>
    <property type="match status" value="1"/>
</dbReference>
<dbReference type="KEGG" id="rfo:REIFOR_01103"/>
<name>A0A2K8KNL0_9GAMM</name>
<feature type="transmembrane region" description="Helical" evidence="10">
    <location>
        <begin position="45"/>
        <end position="65"/>
    </location>
</feature>
<dbReference type="Gene3D" id="1.10.3720.10">
    <property type="entry name" value="MetI-like"/>
    <property type="match status" value="1"/>
</dbReference>
<dbReference type="InterPro" id="IPR035906">
    <property type="entry name" value="MetI-like_sf"/>
</dbReference>
<evidence type="ECO:0000256" key="2">
    <source>
        <dbReference type="ARBA" id="ARBA00004651"/>
    </source>
</evidence>
<keyword evidence="6 11" id="KW-0500">Molybdenum</keyword>
<keyword evidence="5" id="KW-1003">Cell membrane</keyword>
<dbReference type="EMBL" id="CP011797">
    <property type="protein sequence ID" value="ATX76252.1"/>
    <property type="molecule type" value="Genomic_DNA"/>
</dbReference>
<dbReference type="OrthoDB" id="9795403at2"/>
<evidence type="ECO:0000256" key="1">
    <source>
        <dbReference type="ARBA" id="ARBA00002949"/>
    </source>
</evidence>
<protein>
    <recommendedName>
        <fullName evidence="11">Molybdenum transport system permease</fullName>
    </recommendedName>
</protein>
<dbReference type="InterPro" id="IPR000515">
    <property type="entry name" value="MetI-like"/>
</dbReference>
<dbReference type="Proteomes" id="UP000229757">
    <property type="component" value="Chromosome"/>
</dbReference>
<feature type="domain" description="ABC transmembrane type-1" evidence="12">
    <location>
        <begin position="6"/>
        <end position="212"/>
    </location>
</feature>
<dbReference type="InterPro" id="IPR011867">
    <property type="entry name" value="ModB_ABC"/>
</dbReference>
<dbReference type="Pfam" id="PF00528">
    <property type="entry name" value="BPD_transp_1"/>
    <property type="match status" value="1"/>
</dbReference>
<comment type="subcellular location">
    <subcellularLocation>
        <location evidence="11">Cell inner membrane</location>
        <topology evidence="11">Multi-pass membrane protein</topology>
    </subcellularLocation>
    <subcellularLocation>
        <location evidence="2 10">Cell membrane</location>
        <topology evidence="2 10">Multi-pass membrane protein</topology>
    </subcellularLocation>
</comment>
<dbReference type="PANTHER" id="PTHR30183">
    <property type="entry name" value="MOLYBDENUM TRANSPORT SYSTEM PERMEASE PROTEIN MODB"/>
    <property type="match status" value="1"/>
</dbReference>
<dbReference type="GO" id="GO:0015098">
    <property type="term" value="F:molybdate ion transmembrane transporter activity"/>
    <property type="evidence" value="ECO:0007669"/>
    <property type="project" value="UniProtKB-UniRule"/>
</dbReference>
<evidence type="ECO:0000256" key="6">
    <source>
        <dbReference type="ARBA" id="ARBA00022505"/>
    </source>
</evidence>
<evidence type="ECO:0000256" key="11">
    <source>
        <dbReference type="RuleBase" id="RU365097"/>
    </source>
</evidence>
<evidence type="ECO:0000256" key="5">
    <source>
        <dbReference type="ARBA" id="ARBA00022475"/>
    </source>
</evidence>
<dbReference type="PANTHER" id="PTHR30183:SF8">
    <property type="entry name" value="MOLYBDENUM TRANSPORT SYSTEM PERMEASE"/>
    <property type="match status" value="1"/>
</dbReference>
<evidence type="ECO:0000313" key="14">
    <source>
        <dbReference type="Proteomes" id="UP000229757"/>
    </source>
</evidence>
<dbReference type="PROSITE" id="PS50928">
    <property type="entry name" value="ABC_TM1"/>
    <property type="match status" value="1"/>
</dbReference>
<dbReference type="RefSeq" id="WP_100256606.1">
    <property type="nucleotide sequence ID" value="NZ_CP011797.1"/>
</dbReference>